<accession>A0A5K3F3G4</accession>
<reference evidence="2" key="1">
    <citation type="submission" date="2019-11" db="UniProtKB">
        <authorList>
            <consortium name="WormBaseParasite"/>
        </authorList>
    </citation>
    <scope>IDENTIFICATION</scope>
</reference>
<dbReference type="WBParaSite" id="MCU_004618-RF">
    <property type="protein sequence ID" value="MCU_004618-RF"/>
    <property type="gene ID" value="MCU_004618"/>
</dbReference>
<dbReference type="AlphaFoldDB" id="A0A5K3F3G4"/>
<proteinExistence type="predicted"/>
<sequence length="166" mass="17738">MGRRFHVLITSDCSSLDSRRAYQCMKFLVELALENSAVVDGLSHFPELWGPAVEWLQSLLEASAPVSRATASVLSDSIDGPANGRRRSGTFGSAAPAGTAGKGIMKSGSHEEDSWALKRTSSAQATLTEAARMLATMPGYDLRRLQTHNEVDPDSPESISPPPPPS</sequence>
<protein>
    <submittedName>
        <fullName evidence="2">USP domain-containing protein</fullName>
    </submittedName>
</protein>
<organism evidence="2">
    <name type="scientific">Mesocestoides corti</name>
    <name type="common">Flatworm</name>
    <dbReference type="NCBI Taxonomy" id="53468"/>
    <lineage>
        <taxon>Eukaryota</taxon>
        <taxon>Metazoa</taxon>
        <taxon>Spiralia</taxon>
        <taxon>Lophotrochozoa</taxon>
        <taxon>Platyhelminthes</taxon>
        <taxon>Cestoda</taxon>
        <taxon>Eucestoda</taxon>
        <taxon>Cyclophyllidea</taxon>
        <taxon>Mesocestoididae</taxon>
        <taxon>Mesocestoides</taxon>
    </lineage>
</organism>
<feature type="region of interest" description="Disordered" evidence="1">
    <location>
        <begin position="138"/>
        <end position="166"/>
    </location>
</feature>
<evidence type="ECO:0000313" key="2">
    <source>
        <dbReference type="WBParaSite" id="MCU_004618-RF"/>
    </source>
</evidence>
<evidence type="ECO:0000256" key="1">
    <source>
        <dbReference type="SAM" id="MobiDB-lite"/>
    </source>
</evidence>
<name>A0A5K3F3G4_MESCO</name>
<feature type="compositionally biased region" description="Basic and acidic residues" evidence="1">
    <location>
        <begin position="141"/>
        <end position="151"/>
    </location>
</feature>
<feature type="region of interest" description="Disordered" evidence="1">
    <location>
        <begin position="75"/>
        <end position="114"/>
    </location>
</feature>